<evidence type="ECO:0000256" key="2">
    <source>
        <dbReference type="ARBA" id="ARBA00012224"/>
    </source>
</evidence>
<dbReference type="AlphaFoldDB" id="A0A545AEL0"/>
<dbReference type="SUPFAM" id="SSF53383">
    <property type="entry name" value="PLP-dependent transferases"/>
    <property type="match status" value="1"/>
</dbReference>
<dbReference type="Gene3D" id="3.40.640.10">
    <property type="entry name" value="Type I PLP-dependent aspartate aminotransferase-like (Major domain)"/>
    <property type="match status" value="1"/>
</dbReference>
<dbReference type="InterPro" id="IPR004839">
    <property type="entry name" value="Aminotransferase_I/II_large"/>
</dbReference>
<dbReference type="InterPro" id="IPR015422">
    <property type="entry name" value="PyrdxlP-dep_Trfase_small"/>
</dbReference>
<keyword evidence="7" id="KW-0808">Transferase</keyword>
<evidence type="ECO:0000313" key="7">
    <source>
        <dbReference type="EMBL" id="TQS39762.1"/>
    </source>
</evidence>
<dbReference type="GO" id="GO:0030170">
    <property type="term" value="F:pyridoxal phosphate binding"/>
    <property type="evidence" value="ECO:0007669"/>
    <property type="project" value="InterPro"/>
</dbReference>
<keyword evidence="4" id="KW-0456">Lyase</keyword>
<protein>
    <recommendedName>
        <fullName evidence="2">cysteine-S-conjugate beta-lyase</fullName>
        <ecNumber evidence="2">4.4.1.13</ecNumber>
    </recommendedName>
</protein>
<comment type="caution">
    <text evidence="7">The sequence shown here is derived from an EMBL/GenBank/DDBJ whole genome shotgun (WGS) entry which is preliminary data.</text>
</comment>
<organism evidence="7 8">
    <name type="scientific">Cryptosporangium phraense</name>
    <dbReference type="NCBI Taxonomy" id="2593070"/>
    <lineage>
        <taxon>Bacteria</taxon>
        <taxon>Bacillati</taxon>
        <taxon>Actinomycetota</taxon>
        <taxon>Actinomycetes</taxon>
        <taxon>Cryptosporangiales</taxon>
        <taxon>Cryptosporangiaceae</taxon>
        <taxon>Cryptosporangium</taxon>
    </lineage>
</organism>
<dbReference type="Pfam" id="PF00155">
    <property type="entry name" value="Aminotran_1_2"/>
    <property type="match status" value="1"/>
</dbReference>
<dbReference type="PANTHER" id="PTHR43525:SF2">
    <property type="entry name" value="CYSTATHIONINE BETA-LYASE-RELATED"/>
    <property type="match status" value="1"/>
</dbReference>
<dbReference type="PANTHER" id="PTHR43525">
    <property type="entry name" value="PROTEIN MALY"/>
    <property type="match status" value="1"/>
</dbReference>
<dbReference type="EMBL" id="VIRS01000058">
    <property type="protein sequence ID" value="TQS39762.1"/>
    <property type="molecule type" value="Genomic_DNA"/>
</dbReference>
<evidence type="ECO:0000256" key="3">
    <source>
        <dbReference type="ARBA" id="ARBA00022898"/>
    </source>
</evidence>
<dbReference type="InParanoid" id="A0A545AEL0"/>
<keyword evidence="7" id="KW-0032">Aminotransferase</keyword>
<feature type="domain" description="Aminotransferase class I/classII large" evidence="6">
    <location>
        <begin position="50"/>
        <end position="354"/>
    </location>
</feature>
<dbReference type="InterPro" id="IPR015424">
    <property type="entry name" value="PyrdxlP-dep_Trfase"/>
</dbReference>
<evidence type="ECO:0000256" key="4">
    <source>
        <dbReference type="ARBA" id="ARBA00023239"/>
    </source>
</evidence>
<dbReference type="InterPro" id="IPR051798">
    <property type="entry name" value="Class-II_PLP-Dep_Aminotrans"/>
</dbReference>
<dbReference type="Proteomes" id="UP000317982">
    <property type="component" value="Unassembled WGS sequence"/>
</dbReference>
<keyword evidence="3" id="KW-0663">Pyridoxal phosphate</keyword>
<dbReference type="CDD" id="cd00609">
    <property type="entry name" value="AAT_like"/>
    <property type="match status" value="1"/>
</dbReference>
<comment type="similarity">
    <text evidence="5">Belongs to the class-II pyridoxal-phosphate-dependent aminotransferase family. MalY/PatB cystathionine beta-lyase subfamily.</text>
</comment>
<sequence>MQQRRSEKWRKYPSDVLPVFVAEMDTVLAEPIRAALASAVEFSDSGYAARDALPDAYAAFAHRRWGWRPDPESIALMPDVARAVRTAIGLVSEPGDAVVINPPVYPPFFEWLSILRRTLVTVPLRAGRLDLDGLEAAFAAGARVYLLCNPQNPTGTVHTRDELAAVAALASRYGVRVVSDEIHAPLTFDSATFTPYLSVDARGFAAVSTSKAWNLAGLKAAMLVAGGDSVPLLERVDEDAMSSTGILGVIGSVAALESGEDWLDALRAELDANRRALGEALAPLGVGYAAPDATYLAWLDFRPLGLGDEPASVLLERGKIALMRGLDFGPEGAGFARFNFATSPDVMAEAVSRIASAL</sequence>
<accession>A0A545AEL0</accession>
<evidence type="ECO:0000256" key="5">
    <source>
        <dbReference type="ARBA" id="ARBA00037974"/>
    </source>
</evidence>
<reference evidence="7 8" key="1">
    <citation type="submission" date="2019-07" db="EMBL/GenBank/DDBJ databases">
        <title>Cryptosporangium phraense sp. nov., isolated from plant litter.</title>
        <authorList>
            <person name="Suriyachadkun C."/>
        </authorList>
    </citation>
    <scope>NUCLEOTIDE SEQUENCE [LARGE SCALE GENOMIC DNA]</scope>
    <source>
        <strain evidence="7 8">A-T 5661</strain>
    </source>
</reference>
<evidence type="ECO:0000259" key="6">
    <source>
        <dbReference type="Pfam" id="PF00155"/>
    </source>
</evidence>
<dbReference type="Gene3D" id="3.90.1150.10">
    <property type="entry name" value="Aspartate Aminotransferase, domain 1"/>
    <property type="match status" value="1"/>
</dbReference>
<proteinExistence type="inferred from homology"/>
<evidence type="ECO:0000256" key="1">
    <source>
        <dbReference type="ARBA" id="ARBA00001933"/>
    </source>
</evidence>
<name>A0A545AEL0_9ACTN</name>
<dbReference type="OrthoDB" id="3224382at2"/>
<dbReference type="InterPro" id="IPR015421">
    <property type="entry name" value="PyrdxlP-dep_Trfase_major"/>
</dbReference>
<comment type="cofactor">
    <cofactor evidence="1">
        <name>pyridoxal 5'-phosphate</name>
        <dbReference type="ChEBI" id="CHEBI:597326"/>
    </cofactor>
</comment>
<dbReference type="EC" id="4.4.1.13" evidence="2"/>
<dbReference type="GO" id="GO:0047804">
    <property type="term" value="F:cysteine-S-conjugate beta-lyase activity"/>
    <property type="evidence" value="ECO:0007669"/>
    <property type="project" value="UniProtKB-EC"/>
</dbReference>
<keyword evidence="8" id="KW-1185">Reference proteome</keyword>
<gene>
    <name evidence="7" type="ORF">FL583_38475</name>
</gene>
<dbReference type="GO" id="GO:0008483">
    <property type="term" value="F:transaminase activity"/>
    <property type="evidence" value="ECO:0007669"/>
    <property type="project" value="UniProtKB-KW"/>
</dbReference>
<dbReference type="FunCoup" id="A0A545AEL0">
    <property type="interactions" value="96"/>
</dbReference>
<evidence type="ECO:0000313" key="8">
    <source>
        <dbReference type="Proteomes" id="UP000317982"/>
    </source>
</evidence>